<evidence type="ECO:0000256" key="8">
    <source>
        <dbReference type="ARBA" id="ARBA00022679"/>
    </source>
</evidence>
<comment type="function">
    <text evidence="16">Catalyzes the phosphorylation of pantothenate (Pan), the first step in CoA biosynthesis.</text>
</comment>
<sequence>MIAGIDVGNTAIKIAAGTDTDVDMLRVAEAETLQKAAAKLAELARRHDSIEARVASVNRTAAARLIEATQTLEPDRVRFRQITREDLPISVATDHPDRVGIDRLVGAFGASSGYALPLVIVDAGTTVTVDLVDNDGTYRGGAIIPGLEMQTAALASGTDALPHLDWQSNSQDSMTRPATNTASAIRLGILSSVTGGIERLVRLYGQPQRVVVTGGDSELIAATLQDAPAGDYEIHHHPHLVCRTLAALNL</sequence>
<evidence type="ECO:0000256" key="13">
    <source>
        <dbReference type="ARBA" id="ARBA00022993"/>
    </source>
</evidence>
<dbReference type="InterPro" id="IPR043129">
    <property type="entry name" value="ATPase_NBD"/>
</dbReference>
<evidence type="ECO:0000256" key="7">
    <source>
        <dbReference type="ARBA" id="ARBA00022490"/>
    </source>
</evidence>
<dbReference type="RefSeq" id="WP_008677251.1">
    <property type="nucleotide sequence ID" value="NZ_ANOH01000146.1"/>
</dbReference>
<organism evidence="18 19">
    <name type="scientific">Rhodopirellula sallentina SM41</name>
    <dbReference type="NCBI Taxonomy" id="1263870"/>
    <lineage>
        <taxon>Bacteria</taxon>
        <taxon>Pseudomonadati</taxon>
        <taxon>Planctomycetota</taxon>
        <taxon>Planctomycetia</taxon>
        <taxon>Pirellulales</taxon>
        <taxon>Pirellulaceae</taxon>
        <taxon>Rhodopirellula</taxon>
    </lineage>
</organism>
<dbReference type="InterPro" id="IPR004619">
    <property type="entry name" value="Type_III_PanK"/>
</dbReference>
<comment type="pathway">
    <text evidence="4 16">Cofactor biosynthesis; coenzyme A biosynthesis; CoA from (R)-pantothenate: step 1/5.</text>
</comment>
<keyword evidence="17" id="KW-0175">Coiled coil</keyword>
<dbReference type="OrthoDB" id="9804707at2"/>
<dbReference type="SUPFAM" id="SSF53067">
    <property type="entry name" value="Actin-like ATPase domain"/>
    <property type="match status" value="2"/>
</dbReference>
<dbReference type="GO" id="GO:0046872">
    <property type="term" value="F:metal ion binding"/>
    <property type="evidence" value="ECO:0007669"/>
    <property type="project" value="UniProtKB-KW"/>
</dbReference>
<dbReference type="UniPathway" id="UPA00241">
    <property type="reaction ID" value="UER00352"/>
</dbReference>
<dbReference type="GO" id="GO:0015937">
    <property type="term" value="P:coenzyme A biosynthetic process"/>
    <property type="evidence" value="ECO:0007669"/>
    <property type="project" value="UniProtKB-UniRule"/>
</dbReference>
<protein>
    <recommendedName>
        <fullName evidence="15 16">Type III pantothenate kinase</fullName>
        <ecNumber evidence="6 16">2.7.1.33</ecNumber>
    </recommendedName>
    <alternativeName>
        <fullName evidence="16">PanK-III</fullName>
    </alternativeName>
    <alternativeName>
        <fullName evidence="16">Pantothenic acid kinase</fullName>
    </alternativeName>
</protein>
<comment type="cofactor">
    <cofactor evidence="2">
        <name>K(+)</name>
        <dbReference type="ChEBI" id="CHEBI:29103"/>
    </cofactor>
</comment>
<comment type="similarity">
    <text evidence="14 16">Belongs to the type III pantothenate kinase family.</text>
</comment>
<comment type="subcellular location">
    <subcellularLocation>
        <location evidence="3 16">Cytoplasm</location>
    </subcellularLocation>
</comment>
<dbReference type="GO" id="GO:0004594">
    <property type="term" value="F:pantothenate kinase activity"/>
    <property type="evidence" value="ECO:0007669"/>
    <property type="project" value="UniProtKB-UniRule"/>
</dbReference>
<comment type="cofactor">
    <cofactor evidence="16">
        <name>NH4(+)</name>
        <dbReference type="ChEBI" id="CHEBI:28938"/>
    </cofactor>
    <cofactor evidence="16">
        <name>K(+)</name>
        <dbReference type="ChEBI" id="CHEBI:29103"/>
    </cofactor>
    <text evidence="16">A monovalent cation. Ammonium or potassium.</text>
</comment>
<name>M5U599_9BACT</name>
<dbReference type="Proteomes" id="UP000011885">
    <property type="component" value="Unassembled WGS sequence"/>
</dbReference>
<keyword evidence="13 16" id="KW-0173">Coenzyme A biosynthesis</keyword>
<comment type="caution">
    <text evidence="18">The sequence shown here is derived from an EMBL/GenBank/DDBJ whole genome shotgun (WGS) entry which is preliminary data.</text>
</comment>
<dbReference type="Gene3D" id="3.30.420.40">
    <property type="match status" value="2"/>
</dbReference>
<keyword evidence="19" id="KW-1185">Reference proteome</keyword>
<keyword evidence="10 16" id="KW-0418">Kinase</keyword>
<keyword evidence="16" id="KW-0479">Metal-binding</keyword>
<evidence type="ECO:0000256" key="4">
    <source>
        <dbReference type="ARBA" id="ARBA00005225"/>
    </source>
</evidence>
<evidence type="ECO:0000256" key="3">
    <source>
        <dbReference type="ARBA" id="ARBA00004496"/>
    </source>
</evidence>
<dbReference type="PANTHER" id="PTHR34265:SF1">
    <property type="entry name" value="TYPE III PANTOTHENATE KINASE"/>
    <property type="match status" value="1"/>
</dbReference>
<keyword evidence="7 16" id="KW-0963">Cytoplasm</keyword>
<feature type="binding site" evidence="16">
    <location>
        <begin position="100"/>
        <end position="103"/>
    </location>
    <ligand>
        <name>substrate</name>
    </ligand>
</feature>
<evidence type="ECO:0000313" key="19">
    <source>
        <dbReference type="Proteomes" id="UP000011885"/>
    </source>
</evidence>
<feature type="binding site" evidence="16">
    <location>
        <position position="122"/>
    </location>
    <ligand>
        <name>K(+)</name>
        <dbReference type="ChEBI" id="CHEBI:29103"/>
    </ligand>
</feature>
<accession>M5U599</accession>
<dbReference type="GO" id="GO:0005737">
    <property type="term" value="C:cytoplasm"/>
    <property type="evidence" value="ECO:0007669"/>
    <property type="project" value="UniProtKB-SubCell"/>
</dbReference>
<evidence type="ECO:0000256" key="15">
    <source>
        <dbReference type="ARBA" id="ARBA00040883"/>
    </source>
</evidence>
<evidence type="ECO:0000256" key="10">
    <source>
        <dbReference type="ARBA" id="ARBA00022777"/>
    </source>
</evidence>
<dbReference type="PANTHER" id="PTHR34265">
    <property type="entry name" value="TYPE III PANTOTHENATE KINASE"/>
    <property type="match status" value="1"/>
</dbReference>
<keyword evidence="8 16" id="KW-0808">Transferase</keyword>
<keyword evidence="12 16" id="KW-0630">Potassium</keyword>
<dbReference type="Pfam" id="PF03309">
    <property type="entry name" value="Pan_kinase"/>
    <property type="match status" value="1"/>
</dbReference>
<gene>
    <name evidence="16" type="primary">coaX</name>
    <name evidence="18" type="ORF">RSSM_02098</name>
</gene>
<dbReference type="NCBIfam" id="TIGR00671">
    <property type="entry name" value="baf"/>
    <property type="match status" value="1"/>
</dbReference>
<reference evidence="18 19" key="1">
    <citation type="journal article" date="2013" name="Mar. Genomics">
        <title>Expression of sulfatases in Rhodopirellula baltica and the diversity of sulfatases in the genus Rhodopirellula.</title>
        <authorList>
            <person name="Wegner C.E."/>
            <person name="Richter-Heitmann T."/>
            <person name="Klindworth A."/>
            <person name="Klockow C."/>
            <person name="Richter M."/>
            <person name="Achstetter T."/>
            <person name="Glockner F.O."/>
            <person name="Harder J."/>
        </authorList>
    </citation>
    <scope>NUCLEOTIDE SEQUENCE [LARGE SCALE GENOMIC DNA]</scope>
    <source>
        <strain evidence="18 19">SM41</strain>
    </source>
</reference>
<keyword evidence="9 16" id="KW-0547">Nucleotide-binding</keyword>
<feature type="binding site" evidence="16">
    <location>
        <begin position="6"/>
        <end position="13"/>
    </location>
    <ligand>
        <name>ATP</name>
        <dbReference type="ChEBI" id="CHEBI:30616"/>
    </ligand>
</feature>
<feature type="binding site" evidence="16">
    <location>
        <position position="181"/>
    </location>
    <ligand>
        <name>substrate</name>
    </ligand>
</feature>
<feature type="binding site" evidence="16">
    <location>
        <position position="125"/>
    </location>
    <ligand>
        <name>ATP</name>
        <dbReference type="ChEBI" id="CHEBI:30616"/>
    </ligand>
</feature>
<evidence type="ECO:0000256" key="12">
    <source>
        <dbReference type="ARBA" id="ARBA00022958"/>
    </source>
</evidence>
<evidence type="ECO:0000256" key="6">
    <source>
        <dbReference type="ARBA" id="ARBA00012102"/>
    </source>
</evidence>
<comment type="catalytic activity">
    <reaction evidence="1 16">
        <text>(R)-pantothenate + ATP = (R)-4'-phosphopantothenate + ADP + H(+)</text>
        <dbReference type="Rhea" id="RHEA:16373"/>
        <dbReference type="ChEBI" id="CHEBI:10986"/>
        <dbReference type="ChEBI" id="CHEBI:15378"/>
        <dbReference type="ChEBI" id="CHEBI:29032"/>
        <dbReference type="ChEBI" id="CHEBI:30616"/>
        <dbReference type="ChEBI" id="CHEBI:456216"/>
        <dbReference type="EC" id="2.7.1.33"/>
    </reaction>
</comment>
<evidence type="ECO:0000256" key="14">
    <source>
        <dbReference type="ARBA" id="ARBA00038036"/>
    </source>
</evidence>
<dbReference type="PATRIC" id="fig|1263870.3.peg.2240"/>
<dbReference type="CDD" id="cd24015">
    <property type="entry name" value="ASKHA_NBD_PanK-III"/>
    <property type="match status" value="1"/>
</dbReference>
<comment type="subunit">
    <text evidence="5 16">Homodimer.</text>
</comment>
<dbReference type="EMBL" id="ANOH01000146">
    <property type="protein sequence ID" value="EMI56449.1"/>
    <property type="molecule type" value="Genomic_DNA"/>
</dbReference>
<dbReference type="AlphaFoldDB" id="M5U599"/>
<proteinExistence type="inferred from homology"/>
<evidence type="ECO:0000256" key="9">
    <source>
        <dbReference type="ARBA" id="ARBA00022741"/>
    </source>
</evidence>
<dbReference type="HAMAP" id="MF_01274">
    <property type="entry name" value="Pantothen_kinase_3"/>
    <property type="match status" value="1"/>
</dbReference>
<keyword evidence="11 16" id="KW-0067">ATP-binding</keyword>
<feature type="coiled-coil region" evidence="17">
    <location>
        <begin position="33"/>
        <end position="60"/>
    </location>
</feature>
<evidence type="ECO:0000256" key="2">
    <source>
        <dbReference type="ARBA" id="ARBA00001958"/>
    </source>
</evidence>
<dbReference type="GO" id="GO:0005524">
    <property type="term" value="F:ATP binding"/>
    <property type="evidence" value="ECO:0007669"/>
    <property type="project" value="UniProtKB-UniRule"/>
</dbReference>
<dbReference type="EC" id="2.7.1.33" evidence="6 16"/>
<evidence type="ECO:0000256" key="17">
    <source>
        <dbReference type="SAM" id="Coils"/>
    </source>
</evidence>
<feature type="active site" description="Proton acceptor" evidence="16">
    <location>
        <position position="102"/>
    </location>
</feature>
<evidence type="ECO:0000256" key="1">
    <source>
        <dbReference type="ARBA" id="ARBA00001206"/>
    </source>
</evidence>
<comment type="caution">
    <text evidence="16">Lacks conserved residue(s) required for the propagation of feature annotation.</text>
</comment>
<evidence type="ECO:0000256" key="16">
    <source>
        <dbReference type="HAMAP-Rule" id="MF_01274"/>
    </source>
</evidence>
<evidence type="ECO:0000256" key="5">
    <source>
        <dbReference type="ARBA" id="ARBA00011738"/>
    </source>
</evidence>
<evidence type="ECO:0000256" key="11">
    <source>
        <dbReference type="ARBA" id="ARBA00022840"/>
    </source>
</evidence>
<evidence type="ECO:0000313" key="18">
    <source>
        <dbReference type="EMBL" id="EMI56449.1"/>
    </source>
</evidence>